<evidence type="ECO:0000313" key="5">
    <source>
        <dbReference type="EMBL" id="CAD8083534.1"/>
    </source>
</evidence>
<proteinExistence type="predicted"/>
<feature type="domain" description="CSC1/OSCA1-like cytosolic" evidence="4">
    <location>
        <begin position="244"/>
        <end position="416"/>
    </location>
</feature>
<feature type="transmembrane region" description="Helical" evidence="3">
    <location>
        <begin position="205"/>
        <end position="224"/>
    </location>
</feature>
<sequence>MASRFIQNSFQQHDSQVPSKALSEHQPSKSEKNVTKLHHKSHQSNHYNPLAIPCDWQLAEKHAKARRVAQELEVEDQTTCPCCGYSVERMDLQYDCDPIEMKFLGSGFPLFYMFIKYCIFILVEFWLLKGMFCLATDLMGDYCYNQVKLEGTKNSNKSHHFQHFENSKLNLEHHLHKKDNSICGGSMWHFVSLANVYDRQDIRDWQSNLSLVVVLANMVSFLFFRKAQRSIDIEVDESQLTPSDYTICVKNIPKLDEDYREVLKNIFQNYAADGRELKVMKIVLVYNLDEVIELEESLKELVREKQEYLVENGMNFADFKVKQLDEKLESLEHKIHQVEHELFVNRDKFAGIAFISFQTEEMKQMVLQHNSHTTWERMKAFFNQGKTADIKEKGLILNEHKLYVEEAPEPNDVDWEFIHIQTGQKVKARIIAWSISISFMTGCFFLIWFLSELAERMNEQVEEQEKKGIKDSLTQTIAFLTSQSISWTVVFFNKFVIGKVYHLIVDLEKISNKTKFNISFARKQSVALFINTALISLVIDFYLTGNVIGKGGFIYNESNVFLLNAFIPPIVWFVDPWSIQKDYQRQKQQKNAKNCVLTQQEANEIMEMPDYSQAKRYGDIMKTMWFTFFYGDIIPVGILFSIMGLTLYYFVDKYNVLRRRTIKESLSKHLSIEMIEMLELIIIFTGIGNTVVSSIIFGEVKWQDFIIIIIGVVYNLLPMEEISNVLFPLEQKDEVQTYDEAEEYFNTDYDRENPVTRREALEEFAKRK</sequence>
<keyword evidence="1" id="KW-0175">Coiled coil</keyword>
<feature type="compositionally biased region" description="Polar residues" evidence="2">
    <location>
        <begin position="1"/>
        <end position="18"/>
    </location>
</feature>
<feature type="transmembrane region" description="Helical" evidence="3">
    <location>
        <begin position="110"/>
        <end position="128"/>
    </location>
</feature>
<feature type="region of interest" description="Disordered" evidence="2">
    <location>
        <begin position="1"/>
        <end position="38"/>
    </location>
</feature>
<feature type="coiled-coil region" evidence="1">
    <location>
        <begin position="291"/>
        <end position="341"/>
    </location>
</feature>
<evidence type="ECO:0000313" key="6">
    <source>
        <dbReference type="Proteomes" id="UP000688137"/>
    </source>
</evidence>
<feature type="transmembrane region" description="Helical" evidence="3">
    <location>
        <begin position="526"/>
        <end position="543"/>
    </location>
</feature>
<comment type="caution">
    <text evidence="5">The sequence shown here is derived from an EMBL/GenBank/DDBJ whole genome shotgun (WGS) entry which is preliminary data.</text>
</comment>
<dbReference type="Proteomes" id="UP000688137">
    <property type="component" value="Unassembled WGS sequence"/>
</dbReference>
<feature type="transmembrane region" description="Helical" evidence="3">
    <location>
        <begin position="672"/>
        <end position="696"/>
    </location>
</feature>
<evidence type="ECO:0000259" key="4">
    <source>
        <dbReference type="Pfam" id="PF14703"/>
    </source>
</evidence>
<dbReference type="InterPro" id="IPR045122">
    <property type="entry name" value="Csc1-like"/>
</dbReference>
<reference evidence="5" key="1">
    <citation type="submission" date="2021-01" db="EMBL/GenBank/DDBJ databases">
        <authorList>
            <consortium name="Genoscope - CEA"/>
            <person name="William W."/>
        </authorList>
    </citation>
    <scope>NUCLEOTIDE SEQUENCE</scope>
</reference>
<dbReference type="EMBL" id="CAJJDM010000073">
    <property type="protein sequence ID" value="CAD8083534.1"/>
    <property type="molecule type" value="Genomic_DNA"/>
</dbReference>
<keyword evidence="3" id="KW-0812">Transmembrane</keyword>
<gene>
    <name evidence="5" type="ORF">PPRIM_AZ9-3.1.T0700108</name>
</gene>
<keyword evidence="3" id="KW-1133">Transmembrane helix</keyword>
<dbReference type="Pfam" id="PF14703">
    <property type="entry name" value="PHM7_cyt"/>
    <property type="match status" value="1"/>
</dbReference>
<organism evidence="5 6">
    <name type="scientific">Paramecium primaurelia</name>
    <dbReference type="NCBI Taxonomy" id="5886"/>
    <lineage>
        <taxon>Eukaryota</taxon>
        <taxon>Sar</taxon>
        <taxon>Alveolata</taxon>
        <taxon>Ciliophora</taxon>
        <taxon>Intramacronucleata</taxon>
        <taxon>Oligohymenophorea</taxon>
        <taxon>Peniculida</taxon>
        <taxon>Parameciidae</taxon>
        <taxon>Paramecium</taxon>
    </lineage>
</organism>
<dbReference type="PANTHER" id="PTHR13018:SF83">
    <property type="entry name" value="RRM DOMAIN-CONTAINING PROTEIN"/>
    <property type="match status" value="1"/>
</dbReference>
<keyword evidence="3" id="KW-0472">Membrane</keyword>
<evidence type="ECO:0000256" key="3">
    <source>
        <dbReference type="SAM" id="Phobius"/>
    </source>
</evidence>
<feature type="transmembrane region" description="Helical" evidence="3">
    <location>
        <begin position="702"/>
        <end position="717"/>
    </location>
</feature>
<dbReference type="GO" id="GO:0005886">
    <property type="term" value="C:plasma membrane"/>
    <property type="evidence" value="ECO:0007669"/>
    <property type="project" value="TreeGrafter"/>
</dbReference>
<dbReference type="PANTHER" id="PTHR13018">
    <property type="entry name" value="PROBABLE MEMBRANE PROTEIN DUF221-RELATED"/>
    <property type="match status" value="1"/>
</dbReference>
<evidence type="ECO:0000256" key="1">
    <source>
        <dbReference type="SAM" id="Coils"/>
    </source>
</evidence>
<protein>
    <recommendedName>
        <fullName evidence="4">CSC1/OSCA1-like cytosolic domain-containing protein</fullName>
    </recommendedName>
</protein>
<feature type="transmembrane region" description="Helical" evidence="3">
    <location>
        <begin position="628"/>
        <end position="651"/>
    </location>
</feature>
<dbReference type="AlphaFoldDB" id="A0A8S1NA91"/>
<feature type="compositionally biased region" description="Basic and acidic residues" evidence="2">
    <location>
        <begin position="22"/>
        <end position="34"/>
    </location>
</feature>
<name>A0A8S1NA91_PARPR</name>
<evidence type="ECO:0000256" key="2">
    <source>
        <dbReference type="SAM" id="MobiDB-lite"/>
    </source>
</evidence>
<dbReference type="GO" id="GO:0005227">
    <property type="term" value="F:calcium-activated cation channel activity"/>
    <property type="evidence" value="ECO:0007669"/>
    <property type="project" value="InterPro"/>
</dbReference>
<dbReference type="OMA" id="GYSVERM"/>
<dbReference type="InterPro" id="IPR027815">
    <property type="entry name" value="CSC1/OSCA1-like_cyt"/>
</dbReference>
<feature type="transmembrane region" description="Helical" evidence="3">
    <location>
        <begin position="485"/>
        <end position="505"/>
    </location>
</feature>
<keyword evidence="6" id="KW-1185">Reference proteome</keyword>
<accession>A0A8S1NA91</accession>
<feature type="transmembrane region" description="Helical" evidence="3">
    <location>
        <begin position="430"/>
        <end position="450"/>
    </location>
</feature>